<organism evidence="2 3">
    <name type="scientific">Mesorhizobium hungaricum</name>
    <dbReference type="NCBI Taxonomy" id="1566387"/>
    <lineage>
        <taxon>Bacteria</taxon>
        <taxon>Pseudomonadati</taxon>
        <taxon>Pseudomonadota</taxon>
        <taxon>Alphaproteobacteria</taxon>
        <taxon>Hyphomicrobiales</taxon>
        <taxon>Phyllobacteriaceae</taxon>
        <taxon>Mesorhizobium</taxon>
    </lineage>
</organism>
<dbReference type="Proteomes" id="UP000094412">
    <property type="component" value="Unassembled WGS sequence"/>
</dbReference>
<keyword evidence="3" id="KW-1185">Reference proteome</keyword>
<evidence type="ECO:0000313" key="2">
    <source>
        <dbReference type="EMBL" id="OCX16334.1"/>
    </source>
</evidence>
<dbReference type="AlphaFoldDB" id="A0A1C2DNI4"/>
<gene>
    <name evidence="2" type="ORF">QV13_16000</name>
</gene>
<name>A0A1C2DNI4_9HYPH</name>
<sequence>MSGVAFNDTVAANLLAWTAQLCAIAAATCTFYTLVEAPFHRLARRPGTRHSRNRATEEALTSS</sequence>
<proteinExistence type="predicted"/>
<reference evidence="2 3" key="1">
    <citation type="submission" date="2016-08" db="EMBL/GenBank/DDBJ databases">
        <title>Whole genome sequence of Mesorhizobium sp. strain UASWS1009 isolated from industrial sewage.</title>
        <authorList>
            <person name="Crovadore J."/>
            <person name="Calmin G."/>
            <person name="Chablais R."/>
            <person name="Cochard B."/>
            <person name="Lefort F."/>
        </authorList>
    </citation>
    <scope>NUCLEOTIDE SEQUENCE [LARGE SCALE GENOMIC DNA]</scope>
    <source>
        <strain evidence="2 3">UASWS1009</strain>
    </source>
</reference>
<keyword evidence="1" id="KW-0472">Membrane</keyword>
<keyword evidence="1" id="KW-0812">Transmembrane</keyword>
<dbReference type="EMBL" id="MDEO01000033">
    <property type="protein sequence ID" value="OCX16334.1"/>
    <property type="molecule type" value="Genomic_DNA"/>
</dbReference>
<keyword evidence="1" id="KW-1133">Transmembrane helix</keyword>
<accession>A0A1C2DNI4</accession>
<comment type="caution">
    <text evidence="2">The sequence shown here is derived from an EMBL/GenBank/DDBJ whole genome shotgun (WGS) entry which is preliminary data.</text>
</comment>
<evidence type="ECO:0000313" key="3">
    <source>
        <dbReference type="Proteomes" id="UP000094412"/>
    </source>
</evidence>
<evidence type="ECO:0000256" key="1">
    <source>
        <dbReference type="SAM" id="Phobius"/>
    </source>
</evidence>
<protein>
    <submittedName>
        <fullName evidence="2">Uncharacterized protein</fullName>
    </submittedName>
</protein>
<feature type="transmembrane region" description="Helical" evidence="1">
    <location>
        <begin position="14"/>
        <end position="35"/>
    </location>
</feature>